<evidence type="ECO:0000313" key="2">
    <source>
        <dbReference type="EMBL" id="KAL1875703.1"/>
    </source>
</evidence>
<dbReference type="Proteomes" id="UP001586593">
    <property type="component" value="Unassembled WGS sequence"/>
</dbReference>
<dbReference type="EMBL" id="JAZHXJ010000089">
    <property type="protein sequence ID" value="KAL1875703.1"/>
    <property type="molecule type" value="Genomic_DNA"/>
</dbReference>
<evidence type="ECO:0000256" key="1">
    <source>
        <dbReference type="SAM" id="MobiDB-lite"/>
    </source>
</evidence>
<reference evidence="2 3" key="1">
    <citation type="journal article" date="2024" name="Commun. Biol.">
        <title>Comparative genomic analysis of thermophilic fungi reveals convergent evolutionary adaptations and gene losses.</title>
        <authorList>
            <person name="Steindorff A.S."/>
            <person name="Aguilar-Pontes M.V."/>
            <person name="Robinson A.J."/>
            <person name="Andreopoulos B."/>
            <person name="LaButti K."/>
            <person name="Kuo A."/>
            <person name="Mondo S."/>
            <person name="Riley R."/>
            <person name="Otillar R."/>
            <person name="Haridas S."/>
            <person name="Lipzen A."/>
            <person name="Grimwood J."/>
            <person name="Schmutz J."/>
            <person name="Clum A."/>
            <person name="Reid I.D."/>
            <person name="Moisan M.C."/>
            <person name="Butler G."/>
            <person name="Nguyen T.T.M."/>
            <person name="Dewar K."/>
            <person name="Conant G."/>
            <person name="Drula E."/>
            <person name="Henrissat B."/>
            <person name="Hansel C."/>
            <person name="Singer S."/>
            <person name="Hutchinson M.I."/>
            <person name="de Vries R.P."/>
            <person name="Natvig D.O."/>
            <person name="Powell A.J."/>
            <person name="Tsang A."/>
            <person name="Grigoriev I.V."/>
        </authorList>
    </citation>
    <scope>NUCLEOTIDE SEQUENCE [LARGE SCALE GENOMIC DNA]</scope>
    <source>
        <strain evidence="2 3">ATCC 24622</strain>
    </source>
</reference>
<name>A0ABR3XIC8_9PEZI</name>
<proteinExistence type="predicted"/>
<feature type="region of interest" description="Disordered" evidence="1">
    <location>
        <begin position="57"/>
        <end position="77"/>
    </location>
</feature>
<accession>A0ABR3XIC8</accession>
<protein>
    <submittedName>
        <fullName evidence="2">Uncharacterized protein</fullName>
    </submittedName>
</protein>
<comment type="caution">
    <text evidence="2">The sequence shown here is derived from an EMBL/GenBank/DDBJ whole genome shotgun (WGS) entry which is preliminary data.</text>
</comment>
<gene>
    <name evidence="2" type="ORF">VTK73DRAFT_9958</name>
</gene>
<feature type="region of interest" description="Disordered" evidence="1">
    <location>
        <begin position="1"/>
        <end position="31"/>
    </location>
</feature>
<evidence type="ECO:0000313" key="3">
    <source>
        <dbReference type="Proteomes" id="UP001586593"/>
    </source>
</evidence>
<sequence length="77" mass="7995">MLPCGVTGSGQQANGARERPSAHARTGGNTAALIRQKHKNGVNYMHHATASTGIWIDGEATHPQGPTTHPPLPSCTS</sequence>
<keyword evidence="3" id="KW-1185">Reference proteome</keyword>
<organism evidence="2 3">
    <name type="scientific">Phialemonium thermophilum</name>
    <dbReference type="NCBI Taxonomy" id="223376"/>
    <lineage>
        <taxon>Eukaryota</taxon>
        <taxon>Fungi</taxon>
        <taxon>Dikarya</taxon>
        <taxon>Ascomycota</taxon>
        <taxon>Pezizomycotina</taxon>
        <taxon>Sordariomycetes</taxon>
        <taxon>Sordariomycetidae</taxon>
        <taxon>Cephalothecales</taxon>
        <taxon>Cephalothecaceae</taxon>
        <taxon>Phialemonium</taxon>
    </lineage>
</organism>
<feature type="compositionally biased region" description="Pro residues" evidence="1">
    <location>
        <begin position="68"/>
        <end position="77"/>
    </location>
</feature>